<evidence type="ECO:0000313" key="5">
    <source>
        <dbReference type="EMBL" id="KAF2716608.1"/>
    </source>
</evidence>
<dbReference type="Proteomes" id="UP000799441">
    <property type="component" value="Unassembled WGS sequence"/>
</dbReference>
<evidence type="ECO:0008006" key="7">
    <source>
        <dbReference type="Google" id="ProtNLM"/>
    </source>
</evidence>
<organism evidence="5 6">
    <name type="scientific">Polychaeton citri CBS 116435</name>
    <dbReference type="NCBI Taxonomy" id="1314669"/>
    <lineage>
        <taxon>Eukaryota</taxon>
        <taxon>Fungi</taxon>
        <taxon>Dikarya</taxon>
        <taxon>Ascomycota</taxon>
        <taxon>Pezizomycotina</taxon>
        <taxon>Dothideomycetes</taxon>
        <taxon>Dothideomycetidae</taxon>
        <taxon>Capnodiales</taxon>
        <taxon>Capnodiaceae</taxon>
        <taxon>Polychaeton</taxon>
    </lineage>
</organism>
<comment type="caution">
    <text evidence="5">The sequence shown here is derived from an EMBL/GenBank/DDBJ whole genome shotgun (WGS) entry which is preliminary data.</text>
</comment>
<dbReference type="AlphaFoldDB" id="A0A9P4UKB5"/>
<proteinExistence type="inferred from homology"/>
<evidence type="ECO:0000256" key="1">
    <source>
        <dbReference type="ARBA" id="ARBA00006149"/>
    </source>
</evidence>
<keyword evidence="4" id="KW-0949">S-adenosyl-L-methionine</keyword>
<dbReference type="GO" id="GO:0008757">
    <property type="term" value="F:S-adenosylmethionine-dependent methyltransferase activity"/>
    <property type="evidence" value="ECO:0007669"/>
    <property type="project" value="TreeGrafter"/>
</dbReference>
<name>A0A9P4UKB5_9PEZI</name>
<dbReference type="PANTHER" id="PTHR45875:SF1">
    <property type="entry name" value="METHYLTRANSFERASE N6AMT1"/>
    <property type="match status" value="1"/>
</dbReference>
<keyword evidence="3" id="KW-0808">Transferase</keyword>
<dbReference type="OrthoDB" id="406152at2759"/>
<sequence length="263" mass="28334">MLPTPNTSHVSFDNIYEPAEDSYLLLDTLSSESESSFLKLHFPIGKPSPIILEVGTGSGVVLAFVTAHASHIFGRADGASFGIDVNAFACKATAETVAKARRDVAENATTPAAFIDVVNGDLTAPLRANCIDVLIFNPPYVPTEALSLGTLPDVNDKALLTSLQLFERDSRLLELSYAGGVDGMQITDRLLAQLPYVLSEKGVAYVLLCAQNKPEDVKRRVIEGFPVTDPLRRSWAAETVGSSGKKAGWEKLVVIRIWCDTVA</sequence>
<evidence type="ECO:0000256" key="2">
    <source>
        <dbReference type="ARBA" id="ARBA00022603"/>
    </source>
</evidence>
<accession>A0A9P4UKB5</accession>
<gene>
    <name evidence="5" type="ORF">K431DRAFT_234989</name>
</gene>
<dbReference type="GO" id="GO:0032259">
    <property type="term" value="P:methylation"/>
    <property type="evidence" value="ECO:0007669"/>
    <property type="project" value="UniProtKB-KW"/>
</dbReference>
<evidence type="ECO:0000313" key="6">
    <source>
        <dbReference type="Proteomes" id="UP000799441"/>
    </source>
</evidence>
<dbReference type="InterPro" id="IPR002052">
    <property type="entry name" value="DNA_methylase_N6_adenine_CS"/>
</dbReference>
<protein>
    <recommendedName>
        <fullName evidence="7">S-adenosyl-L-methionine-dependent methyltransferase</fullName>
    </recommendedName>
</protein>
<evidence type="ECO:0000256" key="3">
    <source>
        <dbReference type="ARBA" id="ARBA00022679"/>
    </source>
</evidence>
<dbReference type="InterPro" id="IPR029063">
    <property type="entry name" value="SAM-dependent_MTases_sf"/>
</dbReference>
<comment type="similarity">
    <text evidence="1">Belongs to the eukaryotic/archaeal PrmC-related family.</text>
</comment>
<dbReference type="GO" id="GO:0003676">
    <property type="term" value="F:nucleic acid binding"/>
    <property type="evidence" value="ECO:0007669"/>
    <property type="project" value="InterPro"/>
</dbReference>
<dbReference type="GO" id="GO:0035657">
    <property type="term" value="C:eRF1 methyltransferase complex"/>
    <property type="evidence" value="ECO:0007669"/>
    <property type="project" value="TreeGrafter"/>
</dbReference>
<evidence type="ECO:0000256" key="4">
    <source>
        <dbReference type="ARBA" id="ARBA00022691"/>
    </source>
</evidence>
<keyword evidence="2" id="KW-0489">Methyltransferase</keyword>
<dbReference type="InterPro" id="IPR052190">
    <property type="entry name" value="Euk-Arch_PrmC-MTase"/>
</dbReference>
<reference evidence="5" key="1">
    <citation type="journal article" date="2020" name="Stud. Mycol.">
        <title>101 Dothideomycetes genomes: a test case for predicting lifestyles and emergence of pathogens.</title>
        <authorList>
            <person name="Haridas S."/>
            <person name="Albert R."/>
            <person name="Binder M."/>
            <person name="Bloem J."/>
            <person name="Labutti K."/>
            <person name="Salamov A."/>
            <person name="Andreopoulos B."/>
            <person name="Baker S."/>
            <person name="Barry K."/>
            <person name="Bills G."/>
            <person name="Bluhm B."/>
            <person name="Cannon C."/>
            <person name="Castanera R."/>
            <person name="Culley D."/>
            <person name="Daum C."/>
            <person name="Ezra D."/>
            <person name="Gonzalez J."/>
            <person name="Henrissat B."/>
            <person name="Kuo A."/>
            <person name="Liang C."/>
            <person name="Lipzen A."/>
            <person name="Lutzoni F."/>
            <person name="Magnuson J."/>
            <person name="Mondo S."/>
            <person name="Nolan M."/>
            <person name="Ohm R."/>
            <person name="Pangilinan J."/>
            <person name="Park H.-J."/>
            <person name="Ramirez L."/>
            <person name="Alfaro M."/>
            <person name="Sun H."/>
            <person name="Tritt A."/>
            <person name="Yoshinaga Y."/>
            <person name="Zwiers L.-H."/>
            <person name="Turgeon B."/>
            <person name="Goodwin S."/>
            <person name="Spatafora J."/>
            <person name="Crous P."/>
            <person name="Grigoriev I."/>
        </authorList>
    </citation>
    <scope>NUCLEOTIDE SEQUENCE</scope>
    <source>
        <strain evidence="5">CBS 116435</strain>
    </source>
</reference>
<dbReference type="GO" id="GO:0008276">
    <property type="term" value="F:protein methyltransferase activity"/>
    <property type="evidence" value="ECO:0007669"/>
    <property type="project" value="TreeGrafter"/>
</dbReference>
<keyword evidence="6" id="KW-1185">Reference proteome</keyword>
<dbReference type="Gene3D" id="3.40.50.150">
    <property type="entry name" value="Vaccinia Virus protein VP39"/>
    <property type="match status" value="1"/>
</dbReference>
<dbReference type="EMBL" id="MU003867">
    <property type="protein sequence ID" value="KAF2716608.1"/>
    <property type="molecule type" value="Genomic_DNA"/>
</dbReference>
<dbReference type="SUPFAM" id="SSF53335">
    <property type="entry name" value="S-adenosyl-L-methionine-dependent methyltransferases"/>
    <property type="match status" value="1"/>
</dbReference>
<dbReference type="PROSITE" id="PS00092">
    <property type="entry name" value="N6_MTASE"/>
    <property type="match status" value="1"/>
</dbReference>
<dbReference type="PANTHER" id="PTHR45875">
    <property type="entry name" value="METHYLTRANSFERASE N6AMT1"/>
    <property type="match status" value="1"/>
</dbReference>